<comment type="cofactor">
    <cofactor evidence="7">
        <name>Mg(2+)</name>
        <dbReference type="ChEBI" id="CHEBI:18420"/>
    </cofactor>
    <text evidence="7">Binds 1 Mg(2+) ion per subunit.</text>
</comment>
<dbReference type="RefSeq" id="WP_004843036.1">
    <property type="nucleotide sequence ID" value="NZ_AP031446.1"/>
</dbReference>
<dbReference type="GeneID" id="57435109"/>
<dbReference type="GO" id="GO:0008652">
    <property type="term" value="P:amino acid biosynthetic process"/>
    <property type="evidence" value="ECO:0007669"/>
    <property type="project" value="UniProtKB-KW"/>
</dbReference>
<name>A0A2N5NV88_MEDGN</name>
<dbReference type="Proteomes" id="UP000260808">
    <property type="component" value="Unassembled WGS sequence"/>
</dbReference>
<evidence type="ECO:0000313" key="17">
    <source>
        <dbReference type="EMBL" id="RHJ10486.1"/>
    </source>
</evidence>
<comment type="caution">
    <text evidence="7">Lacks conserved residue(s) required for the propagation of feature annotation.</text>
</comment>
<dbReference type="EMBL" id="QSSX01000028">
    <property type="protein sequence ID" value="RGM21366.1"/>
    <property type="molecule type" value="Genomic_DNA"/>
</dbReference>
<dbReference type="Proteomes" id="UP000283834">
    <property type="component" value="Unassembled WGS sequence"/>
</dbReference>
<dbReference type="SUPFAM" id="SSF52540">
    <property type="entry name" value="P-loop containing nucleoside triphosphate hydrolases"/>
    <property type="match status" value="1"/>
</dbReference>
<dbReference type="PANTHER" id="PTHR21087">
    <property type="entry name" value="SHIKIMATE KINASE"/>
    <property type="match status" value="1"/>
</dbReference>
<evidence type="ECO:0000313" key="15">
    <source>
        <dbReference type="EMBL" id="RHG18414.1"/>
    </source>
</evidence>
<comment type="function">
    <text evidence="7">Catalyzes the specific phosphorylation of the 3-hydroxyl group of shikimic acid using ATP as a cosubstrate.</text>
</comment>
<dbReference type="CDD" id="cd00464">
    <property type="entry name" value="SK"/>
    <property type="match status" value="1"/>
</dbReference>
<dbReference type="GO" id="GO:0009423">
    <property type="term" value="P:chorismate biosynthetic process"/>
    <property type="evidence" value="ECO:0007669"/>
    <property type="project" value="UniProtKB-UniRule"/>
</dbReference>
<dbReference type="EMBL" id="QRWQ01000015">
    <property type="protein sequence ID" value="RGT36816.1"/>
    <property type="molecule type" value="Genomic_DNA"/>
</dbReference>
<keyword evidence="5 7" id="KW-0067">ATP-binding</keyword>
<dbReference type="GO" id="GO:0004765">
    <property type="term" value="F:shikimate kinase activity"/>
    <property type="evidence" value="ECO:0007669"/>
    <property type="project" value="UniProtKB-UniRule"/>
</dbReference>
<feature type="binding site" evidence="7">
    <location>
        <position position="149"/>
    </location>
    <ligand>
        <name>substrate</name>
    </ligand>
</feature>
<proteinExistence type="inferred from homology"/>
<dbReference type="Proteomes" id="UP001296580">
    <property type="component" value="Unassembled WGS sequence"/>
</dbReference>
<dbReference type="Proteomes" id="UP001296581">
    <property type="component" value="Unassembled WGS sequence"/>
</dbReference>
<sequence length="187" mass="21738">MNELMIKKFRESCDYNIVLIGFMGAGKSTVARTLGEWFDMEIVEMDELISDRQRMSIPEIFEKHGEEYFRNLETNLLIELQKTSRTIISCGGGAAMRSQNVSEMKKNGYVVLLTATPKTILERVKENDDRPLLKNHKNVEYIAELMEKRREKYETAADLIVQTDEKNVQEICKEMITKLMEMDSRDV</sequence>
<dbReference type="Proteomes" id="UP000283992">
    <property type="component" value="Unassembled WGS sequence"/>
</dbReference>
<keyword evidence="7" id="KW-0963">Cytoplasm</keyword>
<keyword evidence="7" id="KW-0479">Metal-binding</keyword>
<dbReference type="Proteomes" id="UP000283981">
    <property type="component" value="Unassembled WGS sequence"/>
</dbReference>
<evidence type="ECO:0000256" key="2">
    <source>
        <dbReference type="ARBA" id="ARBA00022679"/>
    </source>
</evidence>
<evidence type="ECO:0000256" key="6">
    <source>
        <dbReference type="ARBA" id="ARBA00023141"/>
    </source>
</evidence>
<dbReference type="GO" id="GO:0005524">
    <property type="term" value="F:ATP binding"/>
    <property type="evidence" value="ECO:0007669"/>
    <property type="project" value="UniProtKB-UniRule"/>
</dbReference>
<evidence type="ECO:0000313" key="24">
    <source>
        <dbReference type="Proteomes" id="UP000286137"/>
    </source>
</evidence>
<dbReference type="Proteomes" id="UP000286137">
    <property type="component" value="Unassembled WGS sequence"/>
</dbReference>
<comment type="catalytic activity">
    <reaction evidence="7">
        <text>shikimate + ATP = 3-phosphoshikimate + ADP + H(+)</text>
        <dbReference type="Rhea" id="RHEA:13121"/>
        <dbReference type="ChEBI" id="CHEBI:15378"/>
        <dbReference type="ChEBI" id="CHEBI:30616"/>
        <dbReference type="ChEBI" id="CHEBI:36208"/>
        <dbReference type="ChEBI" id="CHEBI:145989"/>
        <dbReference type="ChEBI" id="CHEBI:456216"/>
        <dbReference type="EC" id="2.7.1.71"/>
    </reaction>
</comment>
<comment type="pathway">
    <text evidence="7">Metabolic intermediate biosynthesis; chorismate biosynthesis; chorismate from D-erythrose 4-phosphate and phosphoenolpyruvate: step 5/7.</text>
</comment>
<evidence type="ECO:0000313" key="18">
    <source>
        <dbReference type="Proteomes" id="UP000260808"/>
    </source>
</evidence>
<dbReference type="InterPro" id="IPR000623">
    <property type="entry name" value="Shikimate_kinase/TSH1"/>
</dbReference>
<comment type="caution">
    <text evidence="12">The sequence shown here is derived from an EMBL/GenBank/DDBJ whole genome shotgun (WGS) entry which is preliminary data.</text>
</comment>
<dbReference type="STRING" id="33038.GCA_900067245_01010"/>
<evidence type="ECO:0000313" key="21">
    <source>
        <dbReference type="Proteomes" id="UP000283992"/>
    </source>
</evidence>
<dbReference type="EMBL" id="QRTJ01000020">
    <property type="protein sequence ID" value="RGQ66293.1"/>
    <property type="molecule type" value="Genomic_DNA"/>
</dbReference>
<evidence type="ECO:0000313" key="8">
    <source>
        <dbReference type="EMBL" id="NSI19381.1"/>
    </source>
</evidence>
<feature type="binding site" evidence="7">
    <location>
        <position position="70"/>
    </location>
    <ligand>
        <name>substrate</name>
    </ligand>
</feature>
<evidence type="ECO:0000313" key="12">
    <source>
        <dbReference type="EMBL" id="RGQ66293.1"/>
    </source>
</evidence>
<dbReference type="GO" id="GO:0000287">
    <property type="term" value="F:magnesium ion binding"/>
    <property type="evidence" value="ECO:0007669"/>
    <property type="project" value="UniProtKB-UniRule"/>
</dbReference>
<keyword evidence="6 7" id="KW-0057">Aromatic amino acid biosynthesis</keyword>
<reference evidence="8" key="2">
    <citation type="journal article" date="2020" name="Cell Host Microbe">
        <title>Functional and Genomic Variation between Human-Derived Isolates of Lachnospiraceae Reveals Inter- and Intra-Species Diversity.</title>
        <authorList>
            <person name="Sorbara M.T."/>
            <person name="Littmann E.R."/>
            <person name="Fontana E."/>
            <person name="Moody T.U."/>
            <person name="Kohout C.E."/>
            <person name="Gjonbalaj M."/>
            <person name="Eaton V."/>
            <person name="Seok R."/>
            <person name="Leiner I.M."/>
            <person name="Pamer E.G."/>
        </authorList>
    </citation>
    <scope>NUCLEOTIDE SEQUENCE</scope>
    <source>
        <strain evidence="10">MSK.11.9</strain>
        <strain evidence="9">MSK.15.32</strain>
        <strain evidence="8">MSK.22.53</strain>
    </source>
</reference>
<evidence type="ECO:0000313" key="13">
    <source>
        <dbReference type="EMBL" id="RGT36816.1"/>
    </source>
</evidence>
<feature type="binding site" evidence="7">
    <location>
        <position position="28"/>
    </location>
    <ligand>
        <name>Mg(2+)</name>
        <dbReference type="ChEBI" id="CHEBI:18420"/>
    </ligand>
</feature>
<keyword evidence="1 7" id="KW-0028">Amino-acid biosynthesis</keyword>
<dbReference type="GO" id="GO:0005829">
    <property type="term" value="C:cytosol"/>
    <property type="evidence" value="ECO:0007669"/>
    <property type="project" value="TreeGrafter"/>
</dbReference>
<dbReference type="EMBL" id="QRLN01000016">
    <property type="protein sequence ID" value="RHJ10486.1"/>
    <property type="molecule type" value="Genomic_DNA"/>
</dbReference>
<feature type="binding site" evidence="7">
    <location>
        <position position="92"/>
    </location>
    <ligand>
        <name>substrate</name>
    </ligand>
</feature>
<dbReference type="InterPro" id="IPR031322">
    <property type="entry name" value="Shikimate/glucono_kinase"/>
</dbReference>
<evidence type="ECO:0000256" key="7">
    <source>
        <dbReference type="HAMAP-Rule" id="MF_00109"/>
    </source>
</evidence>
<evidence type="ECO:0000313" key="20">
    <source>
        <dbReference type="Proteomes" id="UP000283981"/>
    </source>
</evidence>
<dbReference type="EC" id="2.7.1.71" evidence="7"/>
<dbReference type="EMBL" id="JAAIRV010000007">
    <property type="protein sequence ID" value="NSI57900.1"/>
    <property type="molecule type" value="Genomic_DNA"/>
</dbReference>
<evidence type="ECO:0000256" key="5">
    <source>
        <dbReference type="ARBA" id="ARBA00022840"/>
    </source>
</evidence>
<dbReference type="Proteomes" id="UP000284472">
    <property type="component" value="Unassembled WGS sequence"/>
</dbReference>
<evidence type="ECO:0000313" key="23">
    <source>
        <dbReference type="Proteomes" id="UP000285697"/>
    </source>
</evidence>
<dbReference type="Proteomes" id="UP000285697">
    <property type="component" value="Unassembled WGS sequence"/>
</dbReference>
<dbReference type="InterPro" id="IPR027417">
    <property type="entry name" value="P-loop_NTPase"/>
</dbReference>
<organism evidence="12 24">
    <name type="scientific">Mediterraneibacter gnavus</name>
    <name type="common">Ruminococcus gnavus</name>
    <dbReference type="NCBI Taxonomy" id="33038"/>
    <lineage>
        <taxon>Bacteria</taxon>
        <taxon>Bacillati</taxon>
        <taxon>Bacillota</taxon>
        <taxon>Clostridia</taxon>
        <taxon>Lachnospirales</taxon>
        <taxon>Lachnospiraceae</taxon>
        <taxon>Mediterraneibacter</taxon>
    </lineage>
</organism>
<evidence type="ECO:0000256" key="4">
    <source>
        <dbReference type="ARBA" id="ARBA00022777"/>
    </source>
</evidence>
<evidence type="ECO:0000313" key="11">
    <source>
        <dbReference type="EMBL" id="RGM21366.1"/>
    </source>
</evidence>
<dbReference type="AlphaFoldDB" id="A0A2N5NV88"/>
<comment type="similarity">
    <text evidence="7">Belongs to the shikimate kinase family.</text>
</comment>
<dbReference type="PRINTS" id="PR01100">
    <property type="entry name" value="SHIKIMTKNASE"/>
</dbReference>
<evidence type="ECO:0000256" key="1">
    <source>
        <dbReference type="ARBA" id="ARBA00022605"/>
    </source>
</evidence>
<gene>
    <name evidence="7" type="primary">aroK</name>
    <name evidence="17" type="ORF">DW142_11350</name>
    <name evidence="16" type="ORF">DW243_13210</name>
    <name evidence="15" type="ORF">DW270_09285</name>
    <name evidence="14" type="ORF">DW812_05865</name>
    <name evidence="13" type="ORF">DWX36_13290</name>
    <name evidence="12" type="ORF">DWY88_10635</name>
    <name evidence="11" type="ORF">DXC31_11485</name>
    <name evidence="8" type="ORF">G4958_08490</name>
    <name evidence="10" type="ORF">G4981_12030</name>
    <name evidence="9" type="ORF">G4993_05735</name>
</gene>
<evidence type="ECO:0000313" key="10">
    <source>
        <dbReference type="EMBL" id="NSI65996.1"/>
    </source>
</evidence>
<dbReference type="EMBL" id="JAAIRY010000022">
    <property type="protein sequence ID" value="NSI65996.1"/>
    <property type="molecule type" value="Genomic_DNA"/>
</dbReference>
<reference evidence="18 19" key="1">
    <citation type="submission" date="2018-08" db="EMBL/GenBank/DDBJ databases">
        <title>A genome reference for cultivated species of the human gut microbiota.</title>
        <authorList>
            <person name="Zou Y."/>
            <person name="Xue W."/>
            <person name="Luo G."/>
        </authorList>
    </citation>
    <scope>NUCLEOTIDE SEQUENCE [LARGE SCALE GENOMIC DNA]</scope>
    <source>
        <strain evidence="13 19">AF19-16AC</strain>
        <strain evidence="12 24">AF27-4BH</strain>
        <strain evidence="17 21">AM12-54</strain>
        <strain evidence="16 20">AM21-18</strain>
        <strain evidence="15 23">AM22-7AC</strain>
        <strain evidence="14 22">AM32-6</strain>
        <strain evidence="11 18">TF01-20-2</strain>
    </source>
</reference>
<evidence type="ECO:0000256" key="3">
    <source>
        <dbReference type="ARBA" id="ARBA00022741"/>
    </source>
</evidence>
<evidence type="ECO:0000313" key="9">
    <source>
        <dbReference type="EMBL" id="NSI57900.1"/>
    </source>
</evidence>
<comment type="subunit">
    <text evidence="7">Monomer.</text>
</comment>
<dbReference type="EMBL" id="QRIS01000024">
    <property type="protein sequence ID" value="RHG81511.1"/>
    <property type="molecule type" value="Genomic_DNA"/>
</dbReference>
<dbReference type="EMBL" id="QSIR01000006">
    <property type="protein sequence ID" value="RHD07568.1"/>
    <property type="molecule type" value="Genomic_DNA"/>
</dbReference>
<dbReference type="Pfam" id="PF01202">
    <property type="entry name" value="SKI"/>
    <property type="match status" value="1"/>
</dbReference>
<dbReference type="Gene3D" id="3.40.50.300">
    <property type="entry name" value="P-loop containing nucleotide triphosphate hydrolases"/>
    <property type="match status" value="1"/>
</dbReference>
<dbReference type="GO" id="GO:0009073">
    <property type="term" value="P:aromatic amino acid family biosynthetic process"/>
    <property type="evidence" value="ECO:0007669"/>
    <property type="project" value="UniProtKB-KW"/>
</dbReference>
<evidence type="ECO:0000313" key="19">
    <source>
        <dbReference type="Proteomes" id="UP000283834"/>
    </source>
</evidence>
<protein>
    <recommendedName>
        <fullName evidence="7">Shikimate kinase</fullName>
        <shortName evidence="7">SK</shortName>
        <ecNumber evidence="7">2.7.1.71</ecNumber>
    </recommendedName>
</protein>
<dbReference type="EMBL" id="QRIA01000010">
    <property type="protein sequence ID" value="RHG18414.1"/>
    <property type="molecule type" value="Genomic_DNA"/>
</dbReference>
<keyword evidence="3 7" id="KW-0547">Nucleotide-binding</keyword>
<evidence type="ECO:0000313" key="16">
    <source>
        <dbReference type="EMBL" id="RHG81511.1"/>
    </source>
</evidence>
<comment type="subcellular location">
    <subcellularLocation>
        <location evidence="7">Cytoplasm</location>
    </subcellularLocation>
</comment>
<dbReference type="Proteomes" id="UP001296643">
    <property type="component" value="Unassembled WGS sequence"/>
</dbReference>
<feature type="binding site" evidence="7">
    <location>
        <begin position="24"/>
        <end position="29"/>
    </location>
    <ligand>
        <name>ATP</name>
        <dbReference type="ChEBI" id="CHEBI:30616"/>
    </ligand>
</feature>
<dbReference type="EMBL" id="JAAIRM010000012">
    <property type="protein sequence ID" value="NSI19381.1"/>
    <property type="molecule type" value="Genomic_DNA"/>
</dbReference>
<reference evidence="8" key="3">
    <citation type="submission" date="2020-02" db="EMBL/GenBank/DDBJ databases">
        <authorList>
            <person name="Littmann E."/>
            <person name="Sorbara M."/>
        </authorList>
    </citation>
    <scope>NUCLEOTIDE SEQUENCE</scope>
    <source>
        <strain evidence="10">MSK.11.9</strain>
        <strain evidence="9">MSK.15.32</strain>
        <strain evidence="8">MSK.22.53</strain>
    </source>
</reference>
<feature type="binding site" evidence="7">
    <location>
        <position position="130"/>
    </location>
    <ligand>
        <name>ATP</name>
        <dbReference type="ChEBI" id="CHEBI:30616"/>
    </ligand>
</feature>
<evidence type="ECO:0000313" key="22">
    <source>
        <dbReference type="Proteomes" id="UP000284472"/>
    </source>
</evidence>
<dbReference type="HAMAP" id="MF_00109">
    <property type="entry name" value="Shikimate_kinase"/>
    <property type="match status" value="1"/>
</dbReference>
<evidence type="ECO:0000313" key="14">
    <source>
        <dbReference type="EMBL" id="RHD07568.1"/>
    </source>
</evidence>
<dbReference type="PANTHER" id="PTHR21087:SF16">
    <property type="entry name" value="SHIKIMATE KINASE 1, CHLOROPLASTIC"/>
    <property type="match status" value="1"/>
</dbReference>
<keyword evidence="2 7" id="KW-0808">Transferase</keyword>
<dbReference type="UniPathway" id="UPA00053">
    <property type="reaction ID" value="UER00088"/>
</dbReference>
<keyword evidence="4 7" id="KW-0418">Kinase</keyword>
<accession>A0A2N5NV88</accession>
<keyword evidence="7" id="KW-0460">Magnesium</keyword>
<feature type="binding site" evidence="7">
    <location>
        <position position="46"/>
    </location>
    <ligand>
        <name>substrate</name>
    </ligand>
</feature>